<comment type="caution">
    <text evidence="1">The sequence shown here is derived from an EMBL/GenBank/DDBJ whole genome shotgun (WGS) entry which is preliminary data.</text>
</comment>
<evidence type="ECO:0000313" key="1">
    <source>
        <dbReference type="EMBL" id="KKL92405.1"/>
    </source>
</evidence>
<gene>
    <name evidence="1" type="ORF">LCGC14_1885050</name>
</gene>
<accession>A0A0F9IF34</accession>
<protein>
    <submittedName>
        <fullName evidence="1">Uncharacterized protein</fullName>
    </submittedName>
</protein>
<organism evidence="1">
    <name type="scientific">marine sediment metagenome</name>
    <dbReference type="NCBI Taxonomy" id="412755"/>
    <lineage>
        <taxon>unclassified sequences</taxon>
        <taxon>metagenomes</taxon>
        <taxon>ecological metagenomes</taxon>
    </lineage>
</organism>
<proteinExistence type="predicted"/>
<reference evidence="1" key="1">
    <citation type="journal article" date="2015" name="Nature">
        <title>Complex archaea that bridge the gap between prokaryotes and eukaryotes.</title>
        <authorList>
            <person name="Spang A."/>
            <person name="Saw J.H."/>
            <person name="Jorgensen S.L."/>
            <person name="Zaremba-Niedzwiedzka K."/>
            <person name="Martijn J."/>
            <person name="Lind A.E."/>
            <person name="van Eijk R."/>
            <person name="Schleper C."/>
            <person name="Guy L."/>
            <person name="Ettema T.J."/>
        </authorList>
    </citation>
    <scope>NUCLEOTIDE SEQUENCE</scope>
</reference>
<feature type="non-terminal residue" evidence="1">
    <location>
        <position position="37"/>
    </location>
</feature>
<dbReference type="AlphaFoldDB" id="A0A0F9IF34"/>
<sequence length="37" mass="4643">MPNDVIQILRRLKTLESNRRTWDSHFQELGEYMRPRR</sequence>
<dbReference type="EMBL" id="LAZR01019474">
    <property type="protein sequence ID" value="KKL92405.1"/>
    <property type="molecule type" value="Genomic_DNA"/>
</dbReference>
<name>A0A0F9IF34_9ZZZZ</name>